<feature type="compositionally biased region" description="Basic residues" evidence="1">
    <location>
        <begin position="61"/>
        <end position="102"/>
    </location>
</feature>
<comment type="caution">
    <text evidence="2">The sequence shown here is derived from an EMBL/GenBank/DDBJ whole genome shotgun (WGS) entry which is preliminary data.</text>
</comment>
<name>A0A8T0S7Z5_PANVG</name>
<proteinExistence type="predicted"/>
<keyword evidence="3" id="KW-1185">Reference proteome</keyword>
<reference evidence="2" key="1">
    <citation type="submission" date="2020-05" db="EMBL/GenBank/DDBJ databases">
        <title>WGS assembly of Panicum virgatum.</title>
        <authorList>
            <person name="Lovell J.T."/>
            <person name="Jenkins J."/>
            <person name="Shu S."/>
            <person name="Juenger T.E."/>
            <person name="Schmutz J."/>
        </authorList>
    </citation>
    <scope>NUCLEOTIDE SEQUENCE</scope>
    <source>
        <strain evidence="2">AP13</strain>
    </source>
</reference>
<accession>A0A8T0S7Z5</accession>
<sequence length="154" mass="17098">MHPLQLRTPPQSVGPLAAGFPRRPASSLLPRRSRSLSSMSTAAVTCRAPQAVAGALEARDRRQRRRRGRRAAQRQQPRSHRRRQRGRRVAQRGQHRGHRHGGVRPSAQGFPGSPFGQAPPPDIQSVQFLSSNPQLSHQTTDQGQLVVQPTKLKK</sequence>
<feature type="compositionally biased region" description="Low complexity" evidence="1">
    <location>
        <begin position="21"/>
        <end position="38"/>
    </location>
</feature>
<evidence type="ECO:0000313" key="3">
    <source>
        <dbReference type="Proteomes" id="UP000823388"/>
    </source>
</evidence>
<feature type="compositionally biased region" description="Polar residues" evidence="1">
    <location>
        <begin position="124"/>
        <end position="147"/>
    </location>
</feature>
<evidence type="ECO:0000313" key="2">
    <source>
        <dbReference type="EMBL" id="KAG2592599.1"/>
    </source>
</evidence>
<protein>
    <submittedName>
        <fullName evidence="2">Uncharacterized protein</fullName>
    </submittedName>
</protein>
<organism evidence="2 3">
    <name type="scientific">Panicum virgatum</name>
    <name type="common">Blackwell switchgrass</name>
    <dbReference type="NCBI Taxonomy" id="38727"/>
    <lineage>
        <taxon>Eukaryota</taxon>
        <taxon>Viridiplantae</taxon>
        <taxon>Streptophyta</taxon>
        <taxon>Embryophyta</taxon>
        <taxon>Tracheophyta</taxon>
        <taxon>Spermatophyta</taxon>
        <taxon>Magnoliopsida</taxon>
        <taxon>Liliopsida</taxon>
        <taxon>Poales</taxon>
        <taxon>Poaceae</taxon>
        <taxon>PACMAD clade</taxon>
        <taxon>Panicoideae</taxon>
        <taxon>Panicodae</taxon>
        <taxon>Paniceae</taxon>
        <taxon>Panicinae</taxon>
        <taxon>Panicum</taxon>
        <taxon>Panicum sect. Hiantes</taxon>
    </lineage>
</organism>
<evidence type="ECO:0000256" key="1">
    <source>
        <dbReference type="SAM" id="MobiDB-lite"/>
    </source>
</evidence>
<dbReference type="Proteomes" id="UP000823388">
    <property type="component" value="Chromosome 5N"/>
</dbReference>
<gene>
    <name evidence="2" type="ORF">PVAP13_5NG564200</name>
</gene>
<dbReference type="AlphaFoldDB" id="A0A8T0S7Z5"/>
<feature type="region of interest" description="Disordered" evidence="1">
    <location>
        <begin position="1"/>
        <end position="154"/>
    </location>
</feature>
<dbReference type="EMBL" id="CM029046">
    <property type="protein sequence ID" value="KAG2592599.1"/>
    <property type="molecule type" value="Genomic_DNA"/>
</dbReference>